<protein>
    <recommendedName>
        <fullName evidence="4">Spore coat protein CotH</fullName>
    </recommendedName>
</protein>
<dbReference type="PANTHER" id="PTHR40050">
    <property type="entry name" value="INNER SPORE COAT PROTEIN H"/>
    <property type="match status" value="1"/>
</dbReference>
<dbReference type="AlphaFoldDB" id="A0A2D0NGK9"/>
<proteinExistence type="predicted"/>
<feature type="transmembrane region" description="Helical" evidence="1">
    <location>
        <begin position="6"/>
        <end position="25"/>
    </location>
</feature>
<gene>
    <name evidence="2" type="ORF">CRP01_05895</name>
</gene>
<name>A0A2D0NGK9_FLAN2</name>
<organism evidence="2 3">
    <name type="scientific">Flavilitoribacter nigricans (strain ATCC 23147 / DSM 23189 / NBRC 102662 / NCIMB 1420 / SS-2)</name>
    <name type="common">Lewinella nigricans</name>
    <dbReference type="NCBI Taxonomy" id="1122177"/>
    <lineage>
        <taxon>Bacteria</taxon>
        <taxon>Pseudomonadati</taxon>
        <taxon>Bacteroidota</taxon>
        <taxon>Saprospiria</taxon>
        <taxon>Saprospirales</taxon>
        <taxon>Lewinellaceae</taxon>
        <taxon>Flavilitoribacter</taxon>
    </lineage>
</organism>
<evidence type="ECO:0000313" key="2">
    <source>
        <dbReference type="EMBL" id="PHN07631.1"/>
    </source>
</evidence>
<accession>A0A2D0NGK9</accession>
<keyword evidence="3" id="KW-1185">Reference proteome</keyword>
<dbReference type="Pfam" id="PF08757">
    <property type="entry name" value="CotH"/>
    <property type="match status" value="1"/>
</dbReference>
<reference evidence="2 3" key="1">
    <citation type="submission" date="2017-10" db="EMBL/GenBank/DDBJ databases">
        <title>The draft genome sequence of Lewinella nigricans NBRC 102662.</title>
        <authorList>
            <person name="Wang K."/>
        </authorList>
    </citation>
    <scope>NUCLEOTIDE SEQUENCE [LARGE SCALE GENOMIC DNA]</scope>
    <source>
        <strain evidence="2 3">NBRC 102662</strain>
    </source>
</reference>
<evidence type="ECO:0008006" key="4">
    <source>
        <dbReference type="Google" id="ProtNLM"/>
    </source>
</evidence>
<dbReference type="EMBL" id="PDUD01000009">
    <property type="protein sequence ID" value="PHN07631.1"/>
    <property type="molecule type" value="Genomic_DNA"/>
</dbReference>
<comment type="caution">
    <text evidence="2">The sequence shown here is derived from an EMBL/GenBank/DDBJ whole genome shotgun (WGS) entry which is preliminary data.</text>
</comment>
<dbReference type="InterPro" id="IPR014867">
    <property type="entry name" value="Spore_coat_CotH_CotH2/3/7"/>
</dbReference>
<keyword evidence="1" id="KW-0812">Transmembrane</keyword>
<dbReference type="OrthoDB" id="8901262at2"/>
<evidence type="ECO:0000313" key="3">
    <source>
        <dbReference type="Proteomes" id="UP000223913"/>
    </source>
</evidence>
<evidence type="ECO:0000256" key="1">
    <source>
        <dbReference type="SAM" id="Phobius"/>
    </source>
</evidence>
<dbReference type="Proteomes" id="UP000223913">
    <property type="component" value="Unassembled WGS sequence"/>
</dbReference>
<dbReference type="PANTHER" id="PTHR40050:SF1">
    <property type="entry name" value="INNER SPORE COAT PROTEIN H"/>
    <property type="match status" value="1"/>
</dbReference>
<keyword evidence="1" id="KW-0472">Membrane</keyword>
<sequence>MGRCENKTLVTIILIKIFIFIRILLFTTPKTIMKNNCTLKSCLGAVRLSMFWMGLVLALPLSAQDDAKDLYDMDHIIEVKVSFQEDNWEQILDSLKQMGNDHRLDAEVSVDGKLYKGVGVRYKGNSSYFNVRKDGSSKLPFNIEFNHVDKDQRLPGGYETLKLSNVFRDPSFLREVLGYEMAGKYMPSPRANFAKVFVNDVYLGLYNCTESVDKDFLEKFYQQPEEEEGTLVKCDPDWHGRSISSCPDGDKASLMYLGTDSICYKYLYEMKSDAGWDDLIELTRVLNKEPQNLEKVLNVDQALWMLAFNNVTVNLDSYTGRLCHNYYLYRDSFGIFQPILWDMNLCFGGFRYAGLGRPLSNEAMQEMSMFIHYKEKNDKRPLITTLLADDFYRKVYVAHIKTIYKDYLADSTYLDRAREIATLIDTHVQEDTNKLYTYEDFQKNILETTRVDETNIIGLAELMEGRTKYLQEHPLIVKEEPVISDVKHELSDNSVTISATVNQSEQVWLYYRTVAKGPFQRIEMSNSSGYSETVSENIWAITLDKGDVLEYYLAAEGDKALSLSPERAAFEFYVVE</sequence>
<keyword evidence="1" id="KW-1133">Transmembrane helix</keyword>